<proteinExistence type="predicted"/>
<name>A0ABD2QKX8_9PLAT</name>
<feature type="domain" description="IMD" evidence="2">
    <location>
        <begin position="2"/>
        <end position="133"/>
    </location>
</feature>
<dbReference type="Gene3D" id="1.20.1270.60">
    <property type="entry name" value="Arfaptin homology (AH) domain/BAR domain"/>
    <property type="match status" value="1"/>
</dbReference>
<dbReference type="InterPro" id="IPR013606">
    <property type="entry name" value="I-BAR_dom"/>
</dbReference>
<dbReference type="EMBL" id="JBJKFK010000171">
    <property type="protein sequence ID" value="KAL3319086.1"/>
    <property type="molecule type" value="Genomic_DNA"/>
</dbReference>
<accession>A0ABD2QKX8</accession>
<feature type="compositionally biased region" description="Low complexity" evidence="1">
    <location>
        <begin position="246"/>
        <end position="257"/>
    </location>
</feature>
<evidence type="ECO:0000313" key="4">
    <source>
        <dbReference type="Proteomes" id="UP001626550"/>
    </source>
</evidence>
<protein>
    <recommendedName>
        <fullName evidence="2">IMD domain-containing protein</fullName>
    </recommendedName>
</protein>
<dbReference type="InterPro" id="IPR027267">
    <property type="entry name" value="AH/BAR_dom_sf"/>
</dbReference>
<dbReference type="SUPFAM" id="SSF103657">
    <property type="entry name" value="BAR/IMD domain-like"/>
    <property type="match status" value="1"/>
</dbReference>
<sequence>MVNPLTTKIEDWRRFPGSSEKEYQRSLKDAKSKLKGLMGDSQKLSKKSKKNQSSKLNQLQTMNNRISFQGSVIRDIEIQMLKSLMLEERARYCFLANCFNPIFELQLKMFNEVAQLEDLVFQLQQLSREPDKLIGEGQKQLVAFVGNNDSSFDNNPPCFTSLNGSIVDGQSLSSHSSSELNPGRKTLVPTQEFTATDSGINLCPNNKSNGIFESVLVNYIALLHFLCRDGLSFVGATMDKTSILSTNSSLSNTSSSSRPSQDCTLGRSRVEPEESESEEESEEEASSSSSEGDLVSAIPHSPSCQAGLKSVSRPQSPVAATLDRRATVSGPHAASIALRMIKSQTLGPNHRKNRPDMFNDTSCQSKLGWFQRDTPPHKYFLIPNHQQTAEYLFLVPNHRNSTLFPLRSEKMLSTNASK</sequence>
<comment type="caution">
    <text evidence="3">The sequence shown here is derived from an EMBL/GenBank/DDBJ whole genome shotgun (WGS) entry which is preliminary data.</text>
</comment>
<reference evidence="3 4" key="1">
    <citation type="submission" date="2024-11" db="EMBL/GenBank/DDBJ databases">
        <title>Adaptive evolution of stress response genes in parasites aligns with host niche diversity.</title>
        <authorList>
            <person name="Hahn C."/>
            <person name="Resl P."/>
        </authorList>
    </citation>
    <scope>NUCLEOTIDE SEQUENCE [LARGE SCALE GENOMIC DNA]</scope>
    <source>
        <strain evidence="3">EGGRZ-B1_66</strain>
        <tissue evidence="3">Body</tissue>
    </source>
</reference>
<feature type="compositionally biased region" description="Acidic residues" evidence="1">
    <location>
        <begin position="273"/>
        <end position="285"/>
    </location>
</feature>
<evidence type="ECO:0000259" key="2">
    <source>
        <dbReference type="Pfam" id="PF08397"/>
    </source>
</evidence>
<evidence type="ECO:0000313" key="3">
    <source>
        <dbReference type="EMBL" id="KAL3319086.1"/>
    </source>
</evidence>
<dbReference type="Proteomes" id="UP001626550">
    <property type="component" value="Unassembled WGS sequence"/>
</dbReference>
<feature type="region of interest" description="Disordered" evidence="1">
    <location>
        <begin position="246"/>
        <end position="299"/>
    </location>
</feature>
<organism evidence="3 4">
    <name type="scientific">Cichlidogyrus casuarinus</name>
    <dbReference type="NCBI Taxonomy" id="1844966"/>
    <lineage>
        <taxon>Eukaryota</taxon>
        <taxon>Metazoa</taxon>
        <taxon>Spiralia</taxon>
        <taxon>Lophotrochozoa</taxon>
        <taxon>Platyhelminthes</taxon>
        <taxon>Monogenea</taxon>
        <taxon>Monopisthocotylea</taxon>
        <taxon>Dactylogyridea</taxon>
        <taxon>Ancyrocephalidae</taxon>
        <taxon>Cichlidogyrus</taxon>
    </lineage>
</organism>
<dbReference type="AlphaFoldDB" id="A0ABD2QKX8"/>
<dbReference type="Pfam" id="PF08397">
    <property type="entry name" value="IMD"/>
    <property type="match status" value="1"/>
</dbReference>
<evidence type="ECO:0000256" key="1">
    <source>
        <dbReference type="SAM" id="MobiDB-lite"/>
    </source>
</evidence>
<keyword evidence="4" id="KW-1185">Reference proteome</keyword>
<feature type="region of interest" description="Disordered" evidence="1">
    <location>
        <begin position="33"/>
        <end position="56"/>
    </location>
</feature>
<gene>
    <name evidence="3" type="ORF">Ciccas_002235</name>
</gene>